<sequence>MTVNNPTLKGTAGGTFLSMIPNLSSDDIVKTIILAAIGAVVSFMISLLLKNLNKKHRK</sequence>
<protein>
    <submittedName>
        <fullName evidence="2">Uncharacterized protein</fullName>
    </submittedName>
</protein>
<feature type="transmembrane region" description="Helical" evidence="1">
    <location>
        <begin position="28"/>
        <end position="49"/>
    </location>
</feature>
<dbReference type="eggNOG" id="ENOG5033G5Y">
    <property type="taxonomic scope" value="Bacteria"/>
</dbReference>
<keyword evidence="1" id="KW-0472">Membrane</keyword>
<dbReference type="EMBL" id="FOUT01000001">
    <property type="protein sequence ID" value="SFM66545.1"/>
    <property type="molecule type" value="Genomic_DNA"/>
</dbReference>
<keyword evidence="3" id="KW-1185">Reference proteome</keyword>
<reference evidence="3" key="1">
    <citation type="submission" date="2016-10" db="EMBL/GenBank/DDBJ databases">
        <authorList>
            <person name="Varghese N."/>
            <person name="Submissions S."/>
        </authorList>
    </citation>
    <scope>NUCLEOTIDE SEQUENCE [LARGE SCALE GENOMIC DNA]</scope>
    <source>
        <strain evidence="3">DSM 4002</strain>
    </source>
</reference>
<accession>A0A1I4SQ36</accession>
<dbReference type="AlphaFoldDB" id="A0A1I4SQ36"/>
<evidence type="ECO:0000313" key="2">
    <source>
        <dbReference type="EMBL" id="SFM66545.1"/>
    </source>
</evidence>
<organism evidence="2 3">
    <name type="scientific">Flavobacterium succinicans</name>
    <dbReference type="NCBI Taxonomy" id="29536"/>
    <lineage>
        <taxon>Bacteria</taxon>
        <taxon>Pseudomonadati</taxon>
        <taxon>Bacteroidota</taxon>
        <taxon>Flavobacteriia</taxon>
        <taxon>Flavobacteriales</taxon>
        <taxon>Flavobacteriaceae</taxon>
        <taxon>Flavobacterium</taxon>
    </lineage>
</organism>
<evidence type="ECO:0000256" key="1">
    <source>
        <dbReference type="SAM" id="Phobius"/>
    </source>
</evidence>
<keyword evidence="1" id="KW-0812">Transmembrane</keyword>
<gene>
    <name evidence="2" type="ORF">SAMN05444143_101934</name>
</gene>
<evidence type="ECO:0000313" key="3">
    <source>
        <dbReference type="Proteomes" id="UP000182961"/>
    </source>
</evidence>
<name>A0A1I4SQ36_9FLAO</name>
<dbReference type="Proteomes" id="UP000182961">
    <property type="component" value="Unassembled WGS sequence"/>
</dbReference>
<keyword evidence="1" id="KW-1133">Transmembrane helix</keyword>
<proteinExistence type="predicted"/>
<dbReference type="STRING" id="29536.FLB_12310"/>